<dbReference type="Gramene" id="TVU39015">
    <property type="protein sequence ID" value="TVU39015"/>
    <property type="gene ID" value="EJB05_12416"/>
</dbReference>
<dbReference type="OrthoDB" id="754229at2759"/>
<comment type="caution">
    <text evidence="1">The sequence shown here is derived from an EMBL/GenBank/DDBJ whole genome shotgun (WGS) entry which is preliminary data.</text>
</comment>
<feature type="non-terminal residue" evidence="1">
    <location>
        <position position="173"/>
    </location>
</feature>
<gene>
    <name evidence="1" type="ORF">EJB05_12416</name>
</gene>
<organism evidence="1 2">
    <name type="scientific">Eragrostis curvula</name>
    <name type="common">weeping love grass</name>
    <dbReference type="NCBI Taxonomy" id="38414"/>
    <lineage>
        <taxon>Eukaryota</taxon>
        <taxon>Viridiplantae</taxon>
        <taxon>Streptophyta</taxon>
        <taxon>Embryophyta</taxon>
        <taxon>Tracheophyta</taxon>
        <taxon>Spermatophyta</taxon>
        <taxon>Magnoliopsida</taxon>
        <taxon>Liliopsida</taxon>
        <taxon>Poales</taxon>
        <taxon>Poaceae</taxon>
        <taxon>PACMAD clade</taxon>
        <taxon>Chloridoideae</taxon>
        <taxon>Eragrostideae</taxon>
        <taxon>Eragrostidinae</taxon>
        <taxon>Eragrostis</taxon>
    </lineage>
</organism>
<dbReference type="EMBL" id="RWGY01000007">
    <property type="protein sequence ID" value="TVU39015.1"/>
    <property type="molecule type" value="Genomic_DNA"/>
</dbReference>
<keyword evidence="2" id="KW-1185">Reference proteome</keyword>
<dbReference type="GO" id="GO:0009910">
    <property type="term" value="P:negative regulation of flower development"/>
    <property type="evidence" value="ECO:0007669"/>
    <property type="project" value="InterPro"/>
</dbReference>
<sequence>MERSAATRTRALEAVAEPNDEPVEQQCNHFSIREYAALLRKKNPELYSLSQIFCKQKKQDEHHNLCAATVPVFRLWNCPGCFDKVKIGDGITSMIRPSKQNRNNDGCSISFVRSVRPTSVGYTRLFPYTQPSPQGNQAEGLCFPRSTQECNSKCNSLGSKGALTEMNVDPATK</sequence>
<dbReference type="PANTHER" id="PTHR35504">
    <property type="entry name" value="PROTEIN EMBRYONIC FLOWER 1"/>
    <property type="match status" value="1"/>
</dbReference>
<dbReference type="GO" id="GO:0045892">
    <property type="term" value="P:negative regulation of DNA-templated transcription"/>
    <property type="evidence" value="ECO:0007669"/>
    <property type="project" value="InterPro"/>
</dbReference>
<dbReference type="AlphaFoldDB" id="A0A5J9VTX2"/>
<proteinExistence type="predicted"/>
<accession>A0A5J9VTX2</accession>
<dbReference type="Proteomes" id="UP000324897">
    <property type="component" value="Chromosome 4"/>
</dbReference>
<name>A0A5J9VTX2_9POAL</name>
<evidence type="ECO:0000313" key="1">
    <source>
        <dbReference type="EMBL" id="TVU39015.1"/>
    </source>
</evidence>
<protein>
    <submittedName>
        <fullName evidence="1">Uncharacterized protein</fullName>
    </submittedName>
</protein>
<dbReference type="GO" id="GO:0048367">
    <property type="term" value="P:shoot system development"/>
    <property type="evidence" value="ECO:0007669"/>
    <property type="project" value="InterPro"/>
</dbReference>
<dbReference type="PANTHER" id="PTHR35504:SF1">
    <property type="entry name" value="PROTEIN EMBRYONIC FLOWER 1"/>
    <property type="match status" value="1"/>
</dbReference>
<evidence type="ECO:0000313" key="2">
    <source>
        <dbReference type="Proteomes" id="UP000324897"/>
    </source>
</evidence>
<reference evidence="1 2" key="1">
    <citation type="journal article" date="2019" name="Sci. Rep.">
        <title>A high-quality genome of Eragrostis curvula grass provides insights into Poaceae evolution and supports new strategies to enhance forage quality.</title>
        <authorList>
            <person name="Carballo J."/>
            <person name="Santos B.A.C.M."/>
            <person name="Zappacosta D."/>
            <person name="Garbus I."/>
            <person name="Selva J.P."/>
            <person name="Gallo C.A."/>
            <person name="Diaz A."/>
            <person name="Albertini E."/>
            <person name="Caccamo M."/>
            <person name="Echenique V."/>
        </authorList>
    </citation>
    <scope>NUCLEOTIDE SEQUENCE [LARGE SCALE GENOMIC DNA]</scope>
    <source>
        <strain evidence="2">cv. Victoria</strain>
        <tissue evidence="1">Leaf</tissue>
    </source>
</reference>
<dbReference type="InterPro" id="IPR034583">
    <property type="entry name" value="EMF1"/>
</dbReference>